<keyword evidence="9" id="KW-1185">Reference proteome</keyword>
<proteinExistence type="inferred from homology"/>
<dbReference type="InterPro" id="IPR016342">
    <property type="entry name" value="AP_complex_bsu_1_2_4"/>
</dbReference>
<evidence type="ECO:0000313" key="8">
    <source>
        <dbReference type="EMBL" id="GMM50055.1"/>
    </source>
</evidence>
<dbReference type="PIRSF" id="PIRSF002291">
    <property type="entry name" value="AP_complex_beta"/>
    <property type="match status" value="1"/>
</dbReference>
<dbReference type="InterPro" id="IPR011989">
    <property type="entry name" value="ARM-like"/>
</dbReference>
<evidence type="ECO:0000256" key="2">
    <source>
        <dbReference type="ARBA" id="ARBA00006613"/>
    </source>
</evidence>
<keyword evidence="4 6" id="KW-0653">Protein transport</keyword>
<comment type="function">
    <text evidence="6">Adaptins are components of the adaptor complexes which link clathrin to receptors in coated vesicles. Clathrin-associated protein complexes are believed to interact with the cytoplasmic tails of membrane proteins, leading to their selection and concentration.</text>
</comment>
<evidence type="ECO:0000256" key="1">
    <source>
        <dbReference type="ARBA" id="ARBA00004308"/>
    </source>
</evidence>
<comment type="similarity">
    <text evidence="2 6">Belongs to the adaptor complexes large subunit family.</text>
</comment>
<organism evidence="8 9">
    <name type="scientific">Starmerella bacillaris</name>
    <name type="common">Yeast</name>
    <name type="synonym">Candida zemplinina</name>
    <dbReference type="NCBI Taxonomy" id="1247836"/>
    <lineage>
        <taxon>Eukaryota</taxon>
        <taxon>Fungi</taxon>
        <taxon>Dikarya</taxon>
        <taxon>Ascomycota</taxon>
        <taxon>Saccharomycotina</taxon>
        <taxon>Dipodascomycetes</taxon>
        <taxon>Dipodascales</taxon>
        <taxon>Trichomonascaceae</taxon>
        <taxon>Starmerella</taxon>
    </lineage>
</organism>
<dbReference type="GO" id="GO:0030117">
    <property type="term" value="C:membrane coat"/>
    <property type="evidence" value="ECO:0007669"/>
    <property type="project" value="InterPro"/>
</dbReference>
<dbReference type="PANTHER" id="PTHR11134">
    <property type="entry name" value="ADAPTOR COMPLEX SUBUNIT BETA FAMILY MEMBER"/>
    <property type="match status" value="1"/>
</dbReference>
<evidence type="ECO:0000256" key="6">
    <source>
        <dbReference type="PIRNR" id="PIRNR002291"/>
    </source>
</evidence>
<name>A0AAV5RFA9_STABA</name>
<protein>
    <recommendedName>
        <fullName evidence="6">AP complex subunit beta</fullName>
    </recommendedName>
</protein>
<keyword evidence="5 6" id="KW-0472">Membrane</keyword>
<dbReference type="GO" id="GO:0030276">
    <property type="term" value="F:clathrin binding"/>
    <property type="evidence" value="ECO:0007669"/>
    <property type="project" value="InterPro"/>
</dbReference>
<reference evidence="8 9" key="1">
    <citation type="journal article" date="2023" name="Elife">
        <title>Identification of key yeast species and microbe-microbe interactions impacting larval growth of Drosophila in the wild.</title>
        <authorList>
            <person name="Mure A."/>
            <person name="Sugiura Y."/>
            <person name="Maeda R."/>
            <person name="Honda K."/>
            <person name="Sakurai N."/>
            <person name="Takahashi Y."/>
            <person name="Watada M."/>
            <person name="Katoh T."/>
            <person name="Gotoh A."/>
            <person name="Gotoh Y."/>
            <person name="Taniguchi I."/>
            <person name="Nakamura K."/>
            <person name="Hayashi T."/>
            <person name="Katayama T."/>
            <person name="Uemura T."/>
            <person name="Hattori Y."/>
        </authorList>
    </citation>
    <scope>NUCLEOTIDE SEQUENCE [LARGE SCALE GENOMIC DNA]</scope>
    <source>
        <strain evidence="8 9">SB-73</strain>
    </source>
</reference>
<keyword evidence="3 6" id="KW-0813">Transport</keyword>
<dbReference type="EMBL" id="BTGC01000003">
    <property type="protein sequence ID" value="GMM50055.1"/>
    <property type="molecule type" value="Genomic_DNA"/>
</dbReference>
<dbReference type="InterPro" id="IPR002553">
    <property type="entry name" value="Clathrin/coatomer_adapt-like_N"/>
</dbReference>
<evidence type="ECO:0000259" key="7">
    <source>
        <dbReference type="Pfam" id="PF01602"/>
    </source>
</evidence>
<dbReference type="Pfam" id="PF01602">
    <property type="entry name" value="Adaptin_N"/>
    <property type="match status" value="1"/>
</dbReference>
<evidence type="ECO:0000313" key="9">
    <source>
        <dbReference type="Proteomes" id="UP001362899"/>
    </source>
</evidence>
<dbReference type="SUPFAM" id="SSF48371">
    <property type="entry name" value="ARM repeat"/>
    <property type="match status" value="1"/>
</dbReference>
<dbReference type="GO" id="GO:0012505">
    <property type="term" value="C:endomembrane system"/>
    <property type="evidence" value="ECO:0007669"/>
    <property type="project" value="UniProtKB-SubCell"/>
</dbReference>
<dbReference type="AlphaFoldDB" id="A0AAV5RFA9"/>
<comment type="subcellular location">
    <subcellularLocation>
        <location evidence="1">Endomembrane system</location>
    </subcellularLocation>
</comment>
<dbReference type="InterPro" id="IPR026739">
    <property type="entry name" value="AP_beta"/>
</dbReference>
<feature type="domain" description="Clathrin/coatomer adaptor adaptin-like N-terminal" evidence="7">
    <location>
        <begin position="29"/>
        <end position="542"/>
    </location>
</feature>
<evidence type="ECO:0000256" key="3">
    <source>
        <dbReference type="ARBA" id="ARBA00022448"/>
    </source>
</evidence>
<evidence type="ECO:0000256" key="4">
    <source>
        <dbReference type="ARBA" id="ARBA00022927"/>
    </source>
</evidence>
<gene>
    <name evidence="8" type="ORF">DASB73_010130</name>
</gene>
<evidence type="ECO:0000256" key="5">
    <source>
        <dbReference type="ARBA" id="ARBA00023136"/>
    </source>
</evidence>
<dbReference type="GO" id="GO:0006886">
    <property type="term" value="P:intracellular protein transport"/>
    <property type="evidence" value="ECO:0007669"/>
    <property type="project" value="InterPro"/>
</dbReference>
<sequence length="668" mass="75080">MSNQFLLATAAELRPDLAPHDGKPSRFQKPALKRTVANMTVNNHQMLSLMPEVIGCMRTQDIEIKRLCYLYLETYAKLRPHQASDVVVHLSKEVSADNCAAGVKAMALRTLSSVTTKKDSVGVLKLINVCLKSEDPYLRKTACTAVAKLWSVDAGETENSGVLKRVNNMLAKERNATVVGNIIQTLISITQSSSGMQFVVDYDVSIKLAKLIDSAPDDSRIAILSGLMQFVPDSSSEAEEIANLLLPCLRHINSSVVVGTVRVLMMLSHYNEDLQNSMPKKIFPNLLSLLSKPPEIQYCVLKNILLLLQIFDTNVIRFINVPHQAFYLHKADTTYIRLTKIDILVELCTGDNADVILKEIMAYLELKEDNASMQRAINGVGRLGAKFENTALRCMDMLRRHLDQPETVVAIAHLVRRFPNNPEIAESAVNLLKKLHLPEQQDARCAYLWFLGHFPTQCSNTLDILGYLVDKFEDQSVATVLALLTCCVNVYLKVIAEAAEVSSQSRSTGSAESTLIRLLKLCLEKSTNPDIRDRALFYQRLLGYNPTRLHTLIAPSFPPVTDTRHKLSQRELEDLELSLGYLSSIYIRPSEQLFRVAKSRHLQYSNAILPRRFKDNEPEETKPTRPDFERLRQNTLTDNFQNFYVSSPPPPALSEIEEGDVSERLIDI</sequence>
<dbReference type="InterPro" id="IPR016024">
    <property type="entry name" value="ARM-type_fold"/>
</dbReference>
<dbReference type="GO" id="GO:0016192">
    <property type="term" value="P:vesicle-mediated transport"/>
    <property type="evidence" value="ECO:0007669"/>
    <property type="project" value="InterPro"/>
</dbReference>
<accession>A0AAV5RFA9</accession>
<dbReference type="Gene3D" id="1.25.10.10">
    <property type="entry name" value="Leucine-rich Repeat Variant"/>
    <property type="match status" value="1"/>
</dbReference>
<comment type="caution">
    <text evidence="8">The sequence shown here is derived from an EMBL/GenBank/DDBJ whole genome shotgun (WGS) entry which is preliminary data.</text>
</comment>
<dbReference type="Proteomes" id="UP001362899">
    <property type="component" value="Unassembled WGS sequence"/>
</dbReference>